<proteinExistence type="inferred from homology"/>
<comment type="caution">
    <text evidence="12">The sequence shown here is derived from an EMBL/GenBank/DDBJ whole genome shotgun (WGS) entry which is preliminary data.</text>
</comment>
<evidence type="ECO:0000256" key="6">
    <source>
        <dbReference type="ARBA" id="ARBA00022741"/>
    </source>
</evidence>
<dbReference type="CDD" id="cd02027">
    <property type="entry name" value="APSK"/>
    <property type="match status" value="1"/>
</dbReference>
<evidence type="ECO:0000256" key="5">
    <source>
        <dbReference type="ARBA" id="ARBA00022679"/>
    </source>
</evidence>
<evidence type="ECO:0000256" key="4">
    <source>
        <dbReference type="ARBA" id="ARBA00007008"/>
    </source>
</evidence>
<dbReference type="UniPathway" id="UPA00140">
    <property type="reaction ID" value="UER00205"/>
</dbReference>
<keyword evidence="6 9" id="KW-0547">Nucleotide-binding</keyword>
<keyword evidence="8 9" id="KW-0067">ATP-binding</keyword>
<dbReference type="EC" id="2.7.1.25" evidence="9 10"/>
<comment type="function">
    <text evidence="2 9 10">Catalyzes the synthesis of activated sulfate.</text>
</comment>
<dbReference type="FunFam" id="3.40.50.300:FF:000212">
    <property type="entry name" value="Adenylyl-sulfate kinase"/>
    <property type="match status" value="1"/>
</dbReference>
<dbReference type="InterPro" id="IPR059117">
    <property type="entry name" value="APS_kinase_dom"/>
</dbReference>
<evidence type="ECO:0000256" key="8">
    <source>
        <dbReference type="ARBA" id="ARBA00022840"/>
    </source>
</evidence>
<dbReference type="Proteomes" id="UP000481087">
    <property type="component" value="Unassembled WGS sequence"/>
</dbReference>
<evidence type="ECO:0000256" key="3">
    <source>
        <dbReference type="ARBA" id="ARBA00004806"/>
    </source>
</evidence>
<dbReference type="GO" id="GO:0000103">
    <property type="term" value="P:sulfate assimilation"/>
    <property type="evidence" value="ECO:0007669"/>
    <property type="project" value="UniProtKB-UniRule"/>
</dbReference>
<evidence type="ECO:0000256" key="9">
    <source>
        <dbReference type="HAMAP-Rule" id="MF_00065"/>
    </source>
</evidence>
<dbReference type="PANTHER" id="PTHR11055">
    <property type="entry name" value="BIFUNCTIONAL 3'-PHOSPHOADENOSINE 5'-PHOSPHOSULFATE SYNTHASE"/>
    <property type="match status" value="1"/>
</dbReference>
<dbReference type="PANTHER" id="PTHR11055:SF1">
    <property type="entry name" value="PAPS SYNTHETASE, ISOFORM D"/>
    <property type="match status" value="1"/>
</dbReference>
<evidence type="ECO:0000259" key="11">
    <source>
        <dbReference type="Pfam" id="PF01583"/>
    </source>
</evidence>
<evidence type="ECO:0000313" key="12">
    <source>
        <dbReference type="EMBL" id="MZQ85990.1"/>
    </source>
</evidence>
<evidence type="ECO:0000256" key="10">
    <source>
        <dbReference type="RuleBase" id="RU004347"/>
    </source>
</evidence>
<reference evidence="12 13" key="1">
    <citation type="submission" date="2019-12" db="EMBL/GenBank/DDBJ databases">
        <title>Paenibacillus sp. nov. sp. isolated from soil.</title>
        <authorList>
            <person name="Kim J."/>
            <person name="Jeong S.E."/>
            <person name="Jung H.S."/>
            <person name="Jeon C.O."/>
        </authorList>
    </citation>
    <scope>NUCLEOTIDE SEQUENCE [LARGE SCALE GENOMIC DNA]</scope>
    <source>
        <strain evidence="12 13">5J-6</strain>
    </source>
</reference>
<dbReference type="GO" id="GO:0070814">
    <property type="term" value="P:hydrogen sulfide biosynthetic process"/>
    <property type="evidence" value="ECO:0007669"/>
    <property type="project" value="UniProtKB-UniRule"/>
</dbReference>
<dbReference type="SUPFAM" id="SSF52540">
    <property type="entry name" value="P-loop containing nucleoside triphosphate hydrolases"/>
    <property type="match status" value="1"/>
</dbReference>
<dbReference type="RefSeq" id="WP_161410298.1">
    <property type="nucleotide sequence ID" value="NZ_WTUZ01000037.1"/>
</dbReference>
<dbReference type="Pfam" id="PF01583">
    <property type="entry name" value="APS_kinase"/>
    <property type="match status" value="1"/>
</dbReference>
<keyword evidence="7 9" id="KW-0418">Kinase</keyword>
<accession>A0A6L8V9U2</accession>
<evidence type="ECO:0000256" key="2">
    <source>
        <dbReference type="ARBA" id="ARBA00002632"/>
    </source>
</evidence>
<dbReference type="HAMAP" id="MF_00065">
    <property type="entry name" value="Adenylyl_sulf_kinase"/>
    <property type="match status" value="1"/>
</dbReference>
<comment type="catalytic activity">
    <reaction evidence="1 9 10">
        <text>adenosine 5'-phosphosulfate + ATP = 3'-phosphoadenylyl sulfate + ADP + H(+)</text>
        <dbReference type="Rhea" id="RHEA:24152"/>
        <dbReference type="ChEBI" id="CHEBI:15378"/>
        <dbReference type="ChEBI" id="CHEBI:30616"/>
        <dbReference type="ChEBI" id="CHEBI:58243"/>
        <dbReference type="ChEBI" id="CHEBI:58339"/>
        <dbReference type="ChEBI" id="CHEBI:456216"/>
        <dbReference type="EC" id="2.7.1.25"/>
    </reaction>
</comment>
<comment type="similarity">
    <text evidence="4 9 10">Belongs to the APS kinase family.</text>
</comment>
<gene>
    <name evidence="9 12" type="primary">cysC</name>
    <name evidence="12" type="ORF">GQF01_28200</name>
</gene>
<dbReference type="EMBL" id="WTUZ01000037">
    <property type="protein sequence ID" value="MZQ85990.1"/>
    <property type="molecule type" value="Genomic_DNA"/>
</dbReference>
<keyword evidence="9" id="KW-0597">Phosphoprotein</keyword>
<feature type="domain" description="APS kinase" evidence="11">
    <location>
        <begin position="25"/>
        <end position="174"/>
    </location>
</feature>
<name>A0A6L8V9U2_9BACL</name>
<dbReference type="GO" id="GO:0004020">
    <property type="term" value="F:adenylylsulfate kinase activity"/>
    <property type="evidence" value="ECO:0007669"/>
    <property type="project" value="UniProtKB-UniRule"/>
</dbReference>
<dbReference type="Gene3D" id="3.40.50.300">
    <property type="entry name" value="P-loop containing nucleotide triphosphate hydrolases"/>
    <property type="match status" value="1"/>
</dbReference>
<organism evidence="12 13">
    <name type="scientific">Paenibacillus silvestris</name>
    <dbReference type="NCBI Taxonomy" id="2606219"/>
    <lineage>
        <taxon>Bacteria</taxon>
        <taxon>Bacillati</taxon>
        <taxon>Bacillota</taxon>
        <taxon>Bacilli</taxon>
        <taxon>Bacillales</taxon>
        <taxon>Paenibacillaceae</taxon>
        <taxon>Paenibacillus</taxon>
    </lineage>
</organism>
<sequence length="206" mass="23071">MSDKHIQWQPSNVSRSERHHLNSHKSCVLWLTGLSGSGKSSIAYEMERLLFTQHIRSYVLDGDNLRHGLNGNLGFSPNDRSENIRRTAEAAKLLVDAGMITIVALISPYRADRELARSLFAAGEFIEIFIDCPLQICEKRDPKGLYLKARAGVIPNFTGISAPYEPPCRPEIVISSNQQTLQASTSQIYDYLIVHNVIAPQSSYTR</sequence>
<evidence type="ECO:0000313" key="13">
    <source>
        <dbReference type="Proteomes" id="UP000481087"/>
    </source>
</evidence>
<feature type="binding site" evidence="9">
    <location>
        <begin position="33"/>
        <end position="40"/>
    </location>
    <ligand>
        <name>ATP</name>
        <dbReference type="ChEBI" id="CHEBI:30616"/>
    </ligand>
</feature>
<evidence type="ECO:0000256" key="1">
    <source>
        <dbReference type="ARBA" id="ARBA00001823"/>
    </source>
</evidence>
<dbReference type="InterPro" id="IPR002891">
    <property type="entry name" value="APS"/>
</dbReference>
<dbReference type="NCBIfam" id="NF003013">
    <property type="entry name" value="PRK03846.1"/>
    <property type="match status" value="1"/>
</dbReference>
<evidence type="ECO:0000256" key="7">
    <source>
        <dbReference type="ARBA" id="ARBA00022777"/>
    </source>
</evidence>
<feature type="active site" description="Phosphoserine intermediate" evidence="9">
    <location>
        <position position="107"/>
    </location>
</feature>
<dbReference type="InterPro" id="IPR027417">
    <property type="entry name" value="P-loop_NTPase"/>
</dbReference>
<dbReference type="GO" id="GO:0005524">
    <property type="term" value="F:ATP binding"/>
    <property type="evidence" value="ECO:0007669"/>
    <property type="project" value="UniProtKB-UniRule"/>
</dbReference>
<dbReference type="NCBIfam" id="TIGR00455">
    <property type="entry name" value="apsK"/>
    <property type="match status" value="1"/>
</dbReference>
<keyword evidence="13" id="KW-1185">Reference proteome</keyword>
<protein>
    <recommendedName>
        <fullName evidence="9 10">Adenylyl-sulfate kinase</fullName>
        <ecNumber evidence="9 10">2.7.1.25</ecNumber>
    </recommendedName>
    <alternativeName>
        <fullName evidence="9">APS kinase</fullName>
    </alternativeName>
    <alternativeName>
        <fullName evidence="9">ATP adenosine-5'-phosphosulfate 3'-phosphotransferase</fullName>
    </alternativeName>
    <alternativeName>
        <fullName evidence="9">Adenosine-5'-phosphosulfate kinase</fullName>
    </alternativeName>
</protein>
<keyword evidence="5 9" id="KW-0808">Transferase</keyword>
<comment type="pathway">
    <text evidence="3 9 10">Sulfur metabolism; hydrogen sulfide biosynthesis; sulfite from sulfate: step 2/3.</text>
</comment>
<dbReference type="AlphaFoldDB" id="A0A6L8V9U2"/>